<dbReference type="Proteomes" id="UP000198964">
    <property type="component" value="Unassembled WGS sequence"/>
</dbReference>
<feature type="signal peptide" evidence="1">
    <location>
        <begin position="1"/>
        <end position="19"/>
    </location>
</feature>
<accession>A0A1I2ISN8</accession>
<dbReference type="EMBL" id="FONW01000006">
    <property type="protein sequence ID" value="SFF44047.1"/>
    <property type="molecule type" value="Genomic_DNA"/>
</dbReference>
<protein>
    <recommendedName>
        <fullName evidence="4">Porin</fullName>
    </recommendedName>
</protein>
<evidence type="ECO:0000313" key="3">
    <source>
        <dbReference type="Proteomes" id="UP000198964"/>
    </source>
</evidence>
<dbReference type="RefSeq" id="WP_093920291.1">
    <property type="nucleotide sequence ID" value="NZ_FONW01000006.1"/>
</dbReference>
<feature type="chain" id="PRO_5011646993" description="Porin" evidence="1">
    <location>
        <begin position="20"/>
        <end position="388"/>
    </location>
</feature>
<gene>
    <name evidence="2" type="ORF">SAMN05216283_106160</name>
</gene>
<name>A0A1I2ISN8_9BACT</name>
<organism evidence="2 3">
    <name type="scientific">Sunxiuqinia elliptica</name>
    <dbReference type="NCBI Taxonomy" id="655355"/>
    <lineage>
        <taxon>Bacteria</taxon>
        <taxon>Pseudomonadati</taxon>
        <taxon>Bacteroidota</taxon>
        <taxon>Bacteroidia</taxon>
        <taxon>Marinilabiliales</taxon>
        <taxon>Prolixibacteraceae</taxon>
        <taxon>Sunxiuqinia</taxon>
    </lineage>
</organism>
<sequence>MKKISLIFAVLFMAVIASGQNFEQPKVSAEDFDGVEVKVGGDFAIQLQSLDHEAPVELIDLKNNFNLPTANLNLTTRLAPGIQLHINNYLSSRHHNETWVEGGYLTIDKLPFLPASDGVMEYLTIKAGVMMPNYGDAHFYRSNNAAVLNNPFVGNWIMDAFTNNPGLEVMYRNKGFLAVLGTNNGRMNYGRGNDIGEDLVFNWKLGYDTDINEDLRVRATVSGYHVGEGHSGSYLWDGDRAGARYYNVMQTADAEGDNFRSGRWSPGSGQSEMNSYMANLFVKFHGLEVFGIYEDMKGVKRDVDQHFTQTALQAIYRFGSFYVGTRLNKVSDHNDSSVKRTNIGGGWYMVDNVLVKLDYVNQKYEGVAHGAIDGGKFDGLVIEAAISF</sequence>
<dbReference type="STRING" id="655355.SAMN05216283_106160"/>
<evidence type="ECO:0008006" key="4">
    <source>
        <dbReference type="Google" id="ProtNLM"/>
    </source>
</evidence>
<keyword evidence="1" id="KW-0732">Signal</keyword>
<keyword evidence="3" id="KW-1185">Reference proteome</keyword>
<dbReference type="SUPFAM" id="SSF56935">
    <property type="entry name" value="Porins"/>
    <property type="match status" value="1"/>
</dbReference>
<evidence type="ECO:0000313" key="2">
    <source>
        <dbReference type="EMBL" id="SFF44047.1"/>
    </source>
</evidence>
<reference evidence="2 3" key="1">
    <citation type="submission" date="2016-10" db="EMBL/GenBank/DDBJ databases">
        <authorList>
            <person name="de Groot N.N."/>
        </authorList>
    </citation>
    <scope>NUCLEOTIDE SEQUENCE [LARGE SCALE GENOMIC DNA]</scope>
    <source>
        <strain evidence="2 3">CGMCC 1.9156</strain>
    </source>
</reference>
<dbReference type="AlphaFoldDB" id="A0A1I2ISN8"/>
<proteinExistence type="predicted"/>
<evidence type="ECO:0000256" key="1">
    <source>
        <dbReference type="SAM" id="SignalP"/>
    </source>
</evidence>